<comment type="similarity">
    <text evidence="7">Belongs to the binding-protein-dependent transport system permease family.</text>
</comment>
<evidence type="ECO:0000256" key="3">
    <source>
        <dbReference type="ARBA" id="ARBA00022475"/>
    </source>
</evidence>
<dbReference type="SUPFAM" id="SSF161098">
    <property type="entry name" value="MetI-like"/>
    <property type="match status" value="1"/>
</dbReference>
<evidence type="ECO:0000313" key="10">
    <source>
        <dbReference type="Proteomes" id="UP001254832"/>
    </source>
</evidence>
<dbReference type="PANTHER" id="PTHR30193">
    <property type="entry name" value="ABC TRANSPORTER PERMEASE PROTEIN"/>
    <property type="match status" value="1"/>
</dbReference>
<dbReference type="Proteomes" id="UP001254832">
    <property type="component" value="Unassembled WGS sequence"/>
</dbReference>
<sequence>MMKGRLNGARRTLWKYGSLYLMMLPGVAYLIINNYMPMYGISIAFKDINFAKGIWGSDWNGMDNFKFLFSSSDAFIITRNTILYNAAFIIIGLIVGVGTAILLNEIKNQLAVKFYQSVLLLPYLISMVLVSYLVYSLLSVNVGLMNKTILPALGIDPVSWYNEPKFWPFILVIVNLWKGIGFSCVVYLAAIIGIDKEYYEAAKLDGASKWQQIRKITVPLITPIIVMMTLLSIGRIFYSDFGLFYQVPMNSGALYSTTNVIDTYVFRALMQLGDIGMSAAAGLYQSVVGFILVILSNYTVRKINKENALF</sequence>
<feature type="transmembrane region" description="Helical" evidence="7">
    <location>
        <begin position="216"/>
        <end position="238"/>
    </location>
</feature>
<keyword evidence="4 7" id="KW-0812">Transmembrane</keyword>
<evidence type="ECO:0000256" key="7">
    <source>
        <dbReference type="RuleBase" id="RU363032"/>
    </source>
</evidence>
<dbReference type="AlphaFoldDB" id="A0AAP5LL46"/>
<dbReference type="Gene3D" id="1.10.3720.10">
    <property type="entry name" value="MetI-like"/>
    <property type="match status" value="1"/>
</dbReference>
<dbReference type="RefSeq" id="WP_235540277.1">
    <property type="nucleotide sequence ID" value="NZ_JAVDTR010000001.1"/>
</dbReference>
<proteinExistence type="inferred from homology"/>
<dbReference type="PANTHER" id="PTHR30193:SF44">
    <property type="entry name" value="LACTOSE TRANSPORT SYSTEM PERMEASE PROTEIN LACF"/>
    <property type="match status" value="1"/>
</dbReference>
<evidence type="ECO:0000256" key="1">
    <source>
        <dbReference type="ARBA" id="ARBA00004651"/>
    </source>
</evidence>
<dbReference type="Pfam" id="PF00528">
    <property type="entry name" value="BPD_transp_1"/>
    <property type="match status" value="1"/>
</dbReference>
<evidence type="ECO:0000256" key="2">
    <source>
        <dbReference type="ARBA" id="ARBA00022448"/>
    </source>
</evidence>
<comment type="caution">
    <text evidence="9">The sequence shown here is derived from an EMBL/GenBank/DDBJ whole genome shotgun (WGS) entry which is preliminary data.</text>
</comment>
<protein>
    <submittedName>
        <fullName evidence="9">Aldouronate transport system permease protein</fullName>
    </submittedName>
</protein>
<keyword evidence="6 7" id="KW-0472">Membrane</keyword>
<comment type="subcellular location">
    <subcellularLocation>
        <location evidence="1 7">Cell membrane</location>
        <topology evidence="1 7">Multi-pass membrane protein</topology>
    </subcellularLocation>
</comment>
<feature type="transmembrane region" description="Helical" evidence="7">
    <location>
        <begin position="82"/>
        <end position="102"/>
    </location>
</feature>
<evidence type="ECO:0000256" key="6">
    <source>
        <dbReference type="ARBA" id="ARBA00023136"/>
    </source>
</evidence>
<dbReference type="EMBL" id="JAVDTR010000001">
    <property type="protein sequence ID" value="MDR6721640.1"/>
    <property type="molecule type" value="Genomic_DNA"/>
</dbReference>
<reference evidence="9" key="1">
    <citation type="submission" date="2023-07" db="EMBL/GenBank/DDBJ databases">
        <title>Sorghum-associated microbial communities from plants grown in Nebraska, USA.</title>
        <authorList>
            <person name="Schachtman D."/>
        </authorList>
    </citation>
    <scope>NUCLEOTIDE SEQUENCE</scope>
    <source>
        <strain evidence="9">BE80</strain>
    </source>
</reference>
<keyword evidence="2 7" id="KW-0813">Transport</keyword>
<keyword evidence="3" id="KW-1003">Cell membrane</keyword>
<dbReference type="InterPro" id="IPR051393">
    <property type="entry name" value="ABC_transporter_permease"/>
</dbReference>
<organism evidence="9 10">
    <name type="scientific">Paenibacillus amylolyticus</name>
    <dbReference type="NCBI Taxonomy" id="1451"/>
    <lineage>
        <taxon>Bacteria</taxon>
        <taxon>Bacillati</taxon>
        <taxon>Bacillota</taxon>
        <taxon>Bacilli</taxon>
        <taxon>Bacillales</taxon>
        <taxon>Paenibacillaceae</taxon>
        <taxon>Paenibacillus</taxon>
    </lineage>
</organism>
<dbReference type="InterPro" id="IPR000515">
    <property type="entry name" value="MetI-like"/>
</dbReference>
<dbReference type="CDD" id="cd06261">
    <property type="entry name" value="TM_PBP2"/>
    <property type="match status" value="1"/>
</dbReference>
<feature type="domain" description="ABC transmembrane type-1" evidence="8">
    <location>
        <begin position="78"/>
        <end position="296"/>
    </location>
</feature>
<gene>
    <name evidence="9" type="ORF">J2W91_000088</name>
</gene>
<evidence type="ECO:0000256" key="5">
    <source>
        <dbReference type="ARBA" id="ARBA00022989"/>
    </source>
</evidence>
<name>A0AAP5LL46_PAEAM</name>
<evidence type="ECO:0000256" key="4">
    <source>
        <dbReference type="ARBA" id="ARBA00022692"/>
    </source>
</evidence>
<dbReference type="GO" id="GO:0055085">
    <property type="term" value="P:transmembrane transport"/>
    <property type="evidence" value="ECO:0007669"/>
    <property type="project" value="InterPro"/>
</dbReference>
<dbReference type="GO" id="GO:0005886">
    <property type="term" value="C:plasma membrane"/>
    <property type="evidence" value="ECO:0007669"/>
    <property type="project" value="UniProtKB-SubCell"/>
</dbReference>
<accession>A0AAP5LL46</accession>
<evidence type="ECO:0000259" key="8">
    <source>
        <dbReference type="PROSITE" id="PS50928"/>
    </source>
</evidence>
<feature type="transmembrane region" description="Helical" evidence="7">
    <location>
        <begin position="114"/>
        <end position="135"/>
    </location>
</feature>
<dbReference type="PROSITE" id="PS50928">
    <property type="entry name" value="ABC_TM1"/>
    <property type="match status" value="1"/>
</dbReference>
<evidence type="ECO:0000313" key="9">
    <source>
        <dbReference type="EMBL" id="MDR6721640.1"/>
    </source>
</evidence>
<feature type="transmembrane region" description="Helical" evidence="7">
    <location>
        <begin position="275"/>
        <end position="295"/>
    </location>
</feature>
<keyword evidence="5 7" id="KW-1133">Transmembrane helix</keyword>
<dbReference type="InterPro" id="IPR035906">
    <property type="entry name" value="MetI-like_sf"/>
</dbReference>
<feature type="transmembrane region" description="Helical" evidence="7">
    <location>
        <begin position="12"/>
        <end position="32"/>
    </location>
</feature>
<feature type="transmembrane region" description="Helical" evidence="7">
    <location>
        <begin position="166"/>
        <end position="195"/>
    </location>
</feature>